<proteinExistence type="inferred from homology"/>
<evidence type="ECO:0000256" key="3">
    <source>
        <dbReference type="ARBA" id="ARBA00022448"/>
    </source>
</evidence>
<keyword evidence="4" id="KW-0964">Secreted</keyword>
<dbReference type="Proteomes" id="UP000475037">
    <property type="component" value="Unassembled WGS sequence"/>
</dbReference>
<dbReference type="AlphaFoldDB" id="A0A6G1API0"/>
<evidence type="ECO:0000256" key="1">
    <source>
        <dbReference type="ARBA" id="ARBA00004613"/>
    </source>
</evidence>
<keyword evidence="3" id="KW-0813">Transport</keyword>
<dbReference type="PRINTS" id="PR01275">
    <property type="entry name" value="NGELATINASE"/>
</dbReference>
<name>A0A6G1API0_CROCR</name>
<dbReference type="SUPFAM" id="SSF50814">
    <property type="entry name" value="Lipocalins"/>
    <property type="match status" value="1"/>
</dbReference>
<feature type="non-terminal residue" evidence="10">
    <location>
        <position position="1"/>
    </location>
</feature>
<comment type="caution">
    <text evidence="10">The sequence shown here is derived from an EMBL/GenBank/DDBJ whole genome shotgun (WGS) entry which is preliminary data.</text>
</comment>
<keyword evidence="11" id="KW-1185">Reference proteome</keyword>
<dbReference type="InterPro" id="IPR003087">
    <property type="entry name" value="LCN2/LCN12"/>
</dbReference>
<reference evidence="10 11" key="1">
    <citation type="submission" date="2019-11" db="EMBL/GenBank/DDBJ databases">
        <authorList>
            <person name="Yang C."/>
            <person name="Li F."/>
        </authorList>
    </citation>
    <scope>NUCLEOTIDE SEQUENCE [LARGE SCALE GENOMIC DNA]</scope>
    <source>
        <strain evidence="10">KB4526</strain>
        <tissue evidence="10">Muscle</tissue>
    </source>
</reference>
<keyword evidence="6" id="KW-1015">Disulfide bond</keyword>
<feature type="domain" description="Lipocalin/cytosolic fatty-acid binding" evidence="9">
    <location>
        <begin position="41"/>
        <end position="183"/>
    </location>
</feature>
<comment type="subcellular location">
    <subcellularLocation>
        <location evidence="1">Secreted</location>
    </subcellularLocation>
</comment>
<dbReference type="Gene3D" id="2.40.128.20">
    <property type="match status" value="1"/>
</dbReference>
<feature type="signal peptide" evidence="8">
    <location>
        <begin position="1"/>
        <end position="19"/>
    </location>
</feature>
<evidence type="ECO:0000313" key="10">
    <source>
        <dbReference type="EMBL" id="KAF0877616.1"/>
    </source>
</evidence>
<feature type="chain" id="PRO_5026065837" evidence="8">
    <location>
        <begin position="20"/>
        <end position="193"/>
    </location>
</feature>
<dbReference type="InterPro" id="IPR012674">
    <property type="entry name" value="Calycin"/>
</dbReference>
<protein>
    <submittedName>
        <fullName evidence="10">LCN12 protein</fullName>
    </submittedName>
</protein>
<dbReference type="PANTHER" id="PTHR11430:SF12">
    <property type="entry name" value="EPIDIDYMAL-SPECIFIC LIPOCALIN-12"/>
    <property type="match status" value="1"/>
</dbReference>
<dbReference type="EMBL" id="VOAJ01004154">
    <property type="protein sequence ID" value="KAF0877616.1"/>
    <property type="molecule type" value="Genomic_DNA"/>
</dbReference>
<feature type="non-terminal residue" evidence="10">
    <location>
        <position position="193"/>
    </location>
</feature>
<dbReference type="GO" id="GO:0036094">
    <property type="term" value="F:small molecule binding"/>
    <property type="evidence" value="ECO:0007669"/>
    <property type="project" value="InterPro"/>
</dbReference>
<organism evidence="10 11">
    <name type="scientific">Crocuta crocuta</name>
    <name type="common">Spotted hyena</name>
    <dbReference type="NCBI Taxonomy" id="9678"/>
    <lineage>
        <taxon>Eukaryota</taxon>
        <taxon>Metazoa</taxon>
        <taxon>Chordata</taxon>
        <taxon>Craniata</taxon>
        <taxon>Vertebrata</taxon>
        <taxon>Euteleostomi</taxon>
        <taxon>Mammalia</taxon>
        <taxon>Eutheria</taxon>
        <taxon>Laurasiatheria</taxon>
        <taxon>Carnivora</taxon>
        <taxon>Feliformia</taxon>
        <taxon>Hyaenidae</taxon>
        <taxon>Crocuta</taxon>
    </lineage>
</organism>
<dbReference type="GO" id="GO:0005615">
    <property type="term" value="C:extracellular space"/>
    <property type="evidence" value="ECO:0007669"/>
    <property type="project" value="TreeGrafter"/>
</dbReference>
<gene>
    <name evidence="10" type="primary">Lcn12</name>
    <name evidence="10" type="ORF">FOF47_R02795</name>
</gene>
<dbReference type="PANTHER" id="PTHR11430">
    <property type="entry name" value="LIPOCALIN"/>
    <property type="match status" value="1"/>
</dbReference>
<evidence type="ECO:0000256" key="7">
    <source>
        <dbReference type="ARBA" id="ARBA00023180"/>
    </source>
</evidence>
<comment type="similarity">
    <text evidence="2">Belongs to the calycin superfamily. Lipocalin family.</text>
</comment>
<accession>A0A6G1API0</accession>
<evidence type="ECO:0000256" key="4">
    <source>
        <dbReference type="ARBA" id="ARBA00022525"/>
    </source>
</evidence>
<keyword evidence="5 8" id="KW-0732">Signal</keyword>
<dbReference type="InterPro" id="IPR000566">
    <property type="entry name" value="Lipocln_cytosolic_FA-bd_dom"/>
</dbReference>
<evidence type="ECO:0000256" key="8">
    <source>
        <dbReference type="SAM" id="SignalP"/>
    </source>
</evidence>
<keyword evidence="7" id="KW-0325">Glycoprotein</keyword>
<evidence type="ECO:0000313" key="11">
    <source>
        <dbReference type="Proteomes" id="UP000475037"/>
    </source>
</evidence>
<dbReference type="InterPro" id="IPR002345">
    <property type="entry name" value="Lipocalin"/>
</dbReference>
<evidence type="ECO:0000256" key="2">
    <source>
        <dbReference type="ARBA" id="ARBA00006889"/>
    </source>
</evidence>
<evidence type="ECO:0000256" key="6">
    <source>
        <dbReference type="ARBA" id="ARBA00023157"/>
    </source>
</evidence>
<sequence>MGPWCALWVMFVLPKALKGQTSSTQPGMSSVLQSFQEDQFQGEWFVVGLAGSTHRKTDSSLLNPFTATFEQDENSRLKVSYAMTRGHRCMTWSYVLIPGAHPGRFSVDNTEAPGRDPEEIQVYNTDYSSFALMLSRRQSGSQSIVRVSLLCEMWVIQSHMLEKFVILVRAQGLSVHNIVFPDLTGYRLSGRGR</sequence>
<evidence type="ECO:0000256" key="5">
    <source>
        <dbReference type="ARBA" id="ARBA00022729"/>
    </source>
</evidence>
<dbReference type="Pfam" id="PF00061">
    <property type="entry name" value="Lipocalin"/>
    <property type="match status" value="1"/>
</dbReference>
<evidence type="ECO:0000259" key="9">
    <source>
        <dbReference type="Pfam" id="PF00061"/>
    </source>
</evidence>